<dbReference type="EMBL" id="WJJP01000221">
    <property type="protein sequence ID" value="MBD3324349.1"/>
    <property type="molecule type" value="Genomic_DNA"/>
</dbReference>
<dbReference type="InterPro" id="IPR001296">
    <property type="entry name" value="Glyco_trans_1"/>
</dbReference>
<dbReference type="PANTHER" id="PTHR45947">
    <property type="entry name" value="SULFOQUINOVOSYL TRANSFERASE SQD2"/>
    <property type="match status" value="1"/>
</dbReference>
<accession>A0A9D5JUG9</accession>
<sequence>MTSVIFSIGVRLPGEGMGNHAYNTALGLDRHHLLKRAFLMQYHGTGLDPAKVKTCYLIERITFRLSRHTGLNKYVLRDNAFDWWISHQLEPATVFYGWNHLAWWSIRRAKRLGMLTILERANSHPNTYTRLLAEEHKKRGIPYSPYHPLIFKKHLRELEETDYIAVTSEFTRQGLLEEGIDEDRILLTPLGVDPEHFVPLPPDSSIRKGQEANTPERFRVLYVGQICVRKGIPYLLEAWRKLRLRQAELVLVGDVVDDVKDLLARYLHQDETITLLPHTPDPVRAYQNATLFILPSLEDGFGLVVLEAMACGLPVIVTEHTGAKDCVRHAVDGWIIPPYSVESIAETLRYCYDHREKLAVMGTNARQQAEYFSWQRYQEDLVAQIKRITA</sequence>
<dbReference type="Pfam" id="PF00534">
    <property type="entry name" value="Glycos_transf_1"/>
    <property type="match status" value="1"/>
</dbReference>
<dbReference type="GO" id="GO:0016757">
    <property type="term" value="F:glycosyltransferase activity"/>
    <property type="evidence" value="ECO:0007669"/>
    <property type="project" value="InterPro"/>
</dbReference>
<dbReference type="Proteomes" id="UP000649604">
    <property type="component" value="Unassembled WGS sequence"/>
</dbReference>
<reference evidence="2" key="1">
    <citation type="submission" date="2019-11" db="EMBL/GenBank/DDBJ databases">
        <title>Microbial mats filling the niche in hypersaline microbial mats.</title>
        <authorList>
            <person name="Wong H.L."/>
            <person name="Macleod F.I."/>
            <person name="White R.A. III"/>
            <person name="Burns B.P."/>
        </authorList>
    </citation>
    <scope>NUCLEOTIDE SEQUENCE</scope>
    <source>
        <strain evidence="2">Rbin_158</strain>
    </source>
</reference>
<evidence type="ECO:0000313" key="2">
    <source>
        <dbReference type="EMBL" id="MBD3324349.1"/>
    </source>
</evidence>
<evidence type="ECO:0000313" key="3">
    <source>
        <dbReference type="Proteomes" id="UP000649604"/>
    </source>
</evidence>
<organism evidence="2 3">
    <name type="scientific">candidate division KSB3 bacterium</name>
    <dbReference type="NCBI Taxonomy" id="2044937"/>
    <lineage>
        <taxon>Bacteria</taxon>
        <taxon>candidate division KSB3</taxon>
    </lineage>
</organism>
<feature type="domain" description="Glycosyl transferase family 1" evidence="1">
    <location>
        <begin position="212"/>
        <end position="368"/>
    </location>
</feature>
<dbReference type="AlphaFoldDB" id="A0A9D5JUG9"/>
<evidence type="ECO:0000259" key="1">
    <source>
        <dbReference type="Pfam" id="PF00534"/>
    </source>
</evidence>
<dbReference type="InterPro" id="IPR050194">
    <property type="entry name" value="Glycosyltransferase_grp1"/>
</dbReference>
<protein>
    <submittedName>
        <fullName evidence="2">Glycosyltransferase</fullName>
    </submittedName>
</protein>
<gene>
    <name evidence="2" type="ORF">GF339_07170</name>
</gene>
<comment type="caution">
    <text evidence="2">The sequence shown here is derived from an EMBL/GenBank/DDBJ whole genome shotgun (WGS) entry which is preliminary data.</text>
</comment>
<dbReference type="PANTHER" id="PTHR45947:SF3">
    <property type="entry name" value="SULFOQUINOVOSYL TRANSFERASE SQD2"/>
    <property type="match status" value="1"/>
</dbReference>
<dbReference type="Gene3D" id="3.40.50.2000">
    <property type="entry name" value="Glycogen Phosphorylase B"/>
    <property type="match status" value="2"/>
</dbReference>
<dbReference type="SUPFAM" id="SSF53756">
    <property type="entry name" value="UDP-Glycosyltransferase/glycogen phosphorylase"/>
    <property type="match status" value="1"/>
</dbReference>
<name>A0A9D5JUG9_9BACT</name>
<proteinExistence type="predicted"/>
<dbReference type="CDD" id="cd03801">
    <property type="entry name" value="GT4_PimA-like"/>
    <property type="match status" value="1"/>
</dbReference>